<proteinExistence type="predicted"/>
<feature type="compositionally biased region" description="Basic and acidic residues" evidence="2">
    <location>
        <begin position="1"/>
        <end position="14"/>
    </location>
</feature>
<reference evidence="4 5" key="1">
    <citation type="submission" date="2020-06" db="EMBL/GenBank/DDBJ databases">
        <authorList>
            <person name="Li R."/>
            <person name="Bekaert M."/>
        </authorList>
    </citation>
    <scope>NUCLEOTIDE SEQUENCE [LARGE SCALE GENOMIC DNA]</scope>
    <source>
        <strain evidence="5">wild</strain>
    </source>
</reference>
<dbReference type="Gene3D" id="3.30.160.60">
    <property type="entry name" value="Classic Zinc Finger"/>
    <property type="match status" value="1"/>
</dbReference>
<protein>
    <recommendedName>
        <fullName evidence="3">B box-type domain-containing protein</fullName>
    </recommendedName>
</protein>
<dbReference type="SUPFAM" id="SSF50969">
    <property type="entry name" value="YVTN repeat-like/Quinoprotein amine dehydrogenase"/>
    <property type="match status" value="1"/>
</dbReference>
<organism evidence="4 5">
    <name type="scientific">Mytilus coruscus</name>
    <name type="common">Sea mussel</name>
    <dbReference type="NCBI Taxonomy" id="42192"/>
    <lineage>
        <taxon>Eukaryota</taxon>
        <taxon>Metazoa</taxon>
        <taxon>Spiralia</taxon>
        <taxon>Lophotrochozoa</taxon>
        <taxon>Mollusca</taxon>
        <taxon>Bivalvia</taxon>
        <taxon>Autobranchia</taxon>
        <taxon>Pteriomorphia</taxon>
        <taxon>Mytilida</taxon>
        <taxon>Mytiloidea</taxon>
        <taxon>Mytilidae</taxon>
        <taxon>Mytilinae</taxon>
        <taxon>Mytilus</taxon>
    </lineage>
</organism>
<dbReference type="Proteomes" id="UP000507470">
    <property type="component" value="Unassembled WGS sequence"/>
</dbReference>
<feature type="region of interest" description="Disordered" evidence="2">
    <location>
        <begin position="351"/>
        <end position="383"/>
    </location>
</feature>
<dbReference type="SUPFAM" id="SSF57845">
    <property type="entry name" value="B-box zinc-binding domain"/>
    <property type="match status" value="1"/>
</dbReference>
<keyword evidence="1" id="KW-0479">Metal-binding</keyword>
<keyword evidence="1" id="KW-0863">Zinc-finger</keyword>
<keyword evidence="5" id="KW-1185">Reference proteome</keyword>
<dbReference type="AlphaFoldDB" id="A0A6J8C3E8"/>
<dbReference type="OrthoDB" id="6115516at2759"/>
<dbReference type="InterPro" id="IPR011044">
    <property type="entry name" value="Quino_amine_DH_bsu"/>
</dbReference>
<feature type="region of interest" description="Disordered" evidence="2">
    <location>
        <begin position="1"/>
        <end position="22"/>
    </location>
</feature>
<dbReference type="EMBL" id="CACVKT020004352">
    <property type="protein sequence ID" value="CAC5389584.1"/>
    <property type="molecule type" value="Genomic_DNA"/>
</dbReference>
<accession>A0A6J8C3E8</accession>
<dbReference type="CDD" id="cd19756">
    <property type="entry name" value="Bbox2"/>
    <property type="match status" value="1"/>
</dbReference>
<dbReference type="PANTHER" id="PTHR25462">
    <property type="entry name" value="BONUS, ISOFORM C-RELATED"/>
    <property type="match status" value="1"/>
</dbReference>
<evidence type="ECO:0000313" key="4">
    <source>
        <dbReference type="EMBL" id="CAC5389584.1"/>
    </source>
</evidence>
<evidence type="ECO:0000256" key="2">
    <source>
        <dbReference type="SAM" id="MobiDB-lite"/>
    </source>
</evidence>
<evidence type="ECO:0000256" key="1">
    <source>
        <dbReference type="PROSITE-ProRule" id="PRU00024"/>
    </source>
</evidence>
<dbReference type="GO" id="GO:0008270">
    <property type="term" value="F:zinc ion binding"/>
    <property type="evidence" value="ECO:0007669"/>
    <property type="project" value="UniProtKB-KW"/>
</dbReference>
<gene>
    <name evidence="4" type="ORF">MCOR_24737</name>
</gene>
<evidence type="ECO:0000259" key="3">
    <source>
        <dbReference type="PROSITE" id="PS50119"/>
    </source>
</evidence>
<dbReference type="PANTHER" id="PTHR25462:SF296">
    <property type="entry name" value="MEIOTIC P26, ISOFORM F"/>
    <property type="match status" value="1"/>
</dbReference>
<dbReference type="PROSITE" id="PS50119">
    <property type="entry name" value="ZF_BBOX"/>
    <property type="match status" value="1"/>
</dbReference>
<name>A0A6J8C3E8_MYTCO</name>
<dbReference type="InterPro" id="IPR047153">
    <property type="entry name" value="TRIM45/56/19-like"/>
</dbReference>
<dbReference type="InterPro" id="IPR000315">
    <property type="entry name" value="Znf_B-box"/>
</dbReference>
<evidence type="ECO:0000313" key="5">
    <source>
        <dbReference type="Proteomes" id="UP000507470"/>
    </source>
</evidence>
<sequence length="647" mass="73783">MRIEPNTKAKELRSARKQSVKKCYDRRAKNLPPLGPGDSVYFEHKQGQHWNLGKFPSVSSDKMDKSTCEPCNRLGKTCLAFQWCVSCQDLLCSECCSYHKALTVTKDHILISSVKYKALLPYMPSVKCPNHPEKDLEYFCSEHDCSCCILCKRNDHIGCQRIEKIEEKFAEISLQDEFINLKRKTKHEIKVLKILSSTTDKNISKLKEDKESLYEQMKTTRQEVLKALDTFETNIKSDIEETFDKESEELRKRQDTYSQKLSDLEKFQNMLNTIVDINIKCNTSFLLLYEKSKQRIKREQSVVENFISSVENVVTECQVGSEIDIETLCIRMVKKISFNKHESPRLNVQSLEFEEEENETNASSTVEEEEIQSGNESNTVNKDDMVSLPTTEKVMQQTKFKLKTKFALHPMDTKSSSFRFVTVLSKNIVVVGGSSEKRLIIYNRNGTKEGEIYLQYPANSVASEGSMLAVSAYKAVVLVNAVTFKFKDLIPMGDNCFGIAWIKTKLIVNCEKKGLKIMDQYGVVSKTFKDIVGNVQLCVVSDECVAVAGRELHKVLYLNIKTSVLKSVPLPGYSLMKFLVPFSNDSVLLIICGINKVYRINFAVEECELCDTSDTLQKPMGLDFDKTTNEIFLISSNGRYVNVYSME</sequence>
<feature type="domain" description="B box-type" evidence="3">
    <location>
        <begin position="123"/>
        <end position="156"/>
    </location>
</feature>
<keyword evidence="1" id="KW-0862">Zinc</keyword>